<accession>A0AAP2RC91</accession>
<protein>
    <submittedName>
        <fullName evidence="1">Uncharacterized protein</fullName>
    </submittedName>
</protein>
<keyword evidence="2" id="KW-1185">Reference proteome</keyword>
<dbReference type="AlphaFoldDB" id="A0AAP2RC91"/>
<dbReference type="EMBL" id="PGCK01000004">
    <property type="protein sequence ID" value="MCD1294713.1"/>
    <property type="molecule type" value="Genomic_DNA"/>
</dbReference>
<comment type="caution">
    <text evidence="1">The sequence shown here is derived from an EMBL/GenBank/DDBJ whole genome shotgun (WGS) entry which is preliminary data.</text>
</comment>
<reference evidence="1 2" key="1">
    <citation type="submission" date="2017-11" db="EMBL/GenBank/DDBJ databases">
        <title>Isolation and Characterization of Family Methanocellaceae Species from Potential Methane Hydrate Area Offshore Southwestern Taiwan.</title>
        <authorList>
            <person name="Zhang W.-L."/>
            <person name="Chen W.-C."/>
            <person name="Lai M.-C."/>
            <person name="Chen S.-C."/>
        </authorList>
    </citation>
    <scope>NUCLEOTIDE SEQUENCE [LARGE SCALE GENOMIC DNA]</scope>
    <source>
        <strain evidence="1 2">CWC-04</strain>
    </source>
</reference>
<dbReference type="RefSeq" id="WP_230741547.1">
    <property type="nucleotide sequence ID" value="NZ_PGCK01000004.1"/>
</dbReference>
<sequence length="88" mass="10621">MYNLLMDDTDWNKDRIVNKFRKGELNRDIILLLWKSFRDNLIFPELLPYNVSILNGIGVYHYPFRHESARDRETLRLLLTPEDLVSNR</sequence>
<evidence type="ECO:0000313" key="1">
    <source>
        <dbReference type="EMBL" id="MCD1294713.1"/>
    </source>
</evidence>
<evidence type="ECO:0000313" key="2">
    <source>
        <dbReference type="Proteomes" id="UP001320159"/>
    </source>
</evidence>
<dbReference type="Proteomes" id="UP001320159">
    <property type="component" value="Unassembled WGS sequence"/>
</dbReference>
<name>A0AAP2RC91_9EURY</name>
<gene>
    <name evidence="1" type="ORF">CUJ83_06840</name>
</gene>
<proteinExistence type="predicted"/>
<organism evidence="1 2">
    <name type="scientific">Methanooceanicella nereidis</name>
    <dbReference type="NCBI Taxonomy" id="2052831"/>
    <lineage>
        <taxon>Archaea</taxon>
        <taxon>Methanobacteriati</taxon>
        <taxon>Methanobacteriota</taxon>
        <taxon>Stenosarchaea group</taxon>
        <taxon>Methanomicrobia</taxon>
        <taxon>Methanocellales</taxon>
        <taxon>Methanocellaceae</taxon>
        <taxon>Methanooceanicella</taxon>
    </lineage>
</organism>